<gene>
    <name evidence="2" type="ordered locus">Cyast_0255</name>
</gene>
<accession>K9YH14</accession>
<dbReference type="SUPFAM" id="SSF111283">
    <property type="entry name" value="Putative modulator of DNA gyrase, PmbA/TldD"/>
    <property type="match status" value="1"/>
</dbReference>
<dbReference type="STRING" id="292563.Cyast_0255"/>
<dbReference type="EMBL" id="CP003940">
    <property type="protein sequence ID" value="AFZ46236.1"/>
    <property type="molecule type" value="Genomic_DNA"/>
</dbReference>
<dbReference type="PANTHER" id="PTHR43666">
    <property type="entry name" value="TLDD PROTEIN"/>
    <property type="match status" value="1"/>
</dbReference>
<keyword evidence="2" id="KW-0645">Protease</keyword>
<keyword evidence="2" id="KW-0378">Hydrolase</keyword>
<name>K9YH14_CYASC</name>
<dbReference type="InterPro" id="IPR036059">
    <property type="entry name" value="TldD/PmbA_sf"/>
</dbReference>
<dbReference type="eggNOG" id="COG0312">
    <property type="taxonomic scope" value="Bacteria"/>
</dbReference>
<organism evidence="2 3">
    <name type="scientific">Cyanobacterium stanieri (strain ATCC 29140 / PCC 7202)</name>
    <dbReference type="NCBI Taxonomy" id="292563"/>
    <lineage>
        <taxon>Bacteria</taxon>
        <taxon>Bacillati</taxon>
        <taxon>Cyanobacteriota</taxon>
        <taxon>Cyanophyceae</taxon>
        <taxon>Oscillatoriophycideae</taxon>
        <taxon>Chroococcales</taxon>
        <taxon>Geminocystaceae</taxon>
        <taxon>Cyanobacterium</taxon>
    </lineage>
</organism>
<evidence type="ECO:0000313" key="3">
    <source>
        <dbReference type="Proteomes" id="UP000010483"/>
    </source>
</evidence>
<dbReference type="PATRIC" id="fig|292563.3.peg.267"/>
<protein>
    <submittedName>
        <fullName evidence="2">Zn-dependent protease</fullName>
    </submittedName>
</protein>
<dbReference type="AlphaFoldDB" id="K9YH14"/>
<feature type="domain" description="Metalloprotease TldD/E C-terminal" evidence="1">
    <location>
        <begin position="225"/>
        <end position="447"/>
    </location>
</feature>
<sequence>MTMVSAIQDWEQSFNNLCDTLINQLQENQYLVLELKAENSHFVRFNNAKVRQTGIVIDGQVSIKMIANQRIAYMDFPLTGNRELDLSTAQECFDYLQTEIDQLPPDPYIVLPSDQGSSHEVYQGHLLDSNDALSHILPIVEGLDFTGFYASGSLIRANYNSLGQKHWFATDSFFVDYSLINADNKAIKGCYSGTFWDDDAFEKQIEEQKVLLEQLNLPTRQLFPNSYRTYLAPAAVADLLSMFSWGAIGEASIRQGGSVFNSMRQKGEKLSPLFNLQENFSRGSVPRFNNFGEIAPLHLPLFVEGELVNTLINSRTGKEYGLTSNGANGAETLRSPEILAGNLKYEDILSAIDTGLYISNLHYLNWSDRPGGRVTGMTRYGCFWVEKGKIVATIKDLRFDDSIAQFFGKNLLALTDFQEFIPSIGTYGNRSLGGMLVPGILLKSFTFTL</sequence>
<dbReference type="Pfam" id="PF19289">
    <property type="entry name" value="PmbA_TldD_3rd"/>
    <property type="match status" value="1"/>
</dbReference>
<dbReference type="GO" id="GO:0008237">
    <property type="term" value="F:metallopeptidase activity"/>
    <property type="evidence" value="ECO:0007669"/>
    <property type="project" value="InterPro"/>
</dbReference>
<evidence type="ECO:0000259" key="1">
    <source>
        <dbReference type="Pfam" id="PF19289"/>
    </source>
</evidence>
<dbReference type="InterPro" id="IPR045569">
    <property type="entry name" value="Metalloprtase-TldD/E_C"/>
</dbReference>
<dbReference type="KEGG" id="csn:Cyast_0255"/>
<dbReference type="HOGENOM" id="CLU_050371_0_0_3"/>
<dbReference type="BioCyc" id="CSTA292563:G1353-255-MONOMER"/>
<keyword evidence="3" id="KW-1185">Reference proteome</keyword>
<dbReference type="GO" id="GO:0006508">
    <property type="term" value="P:proteolysis"/>
    <property type="evidence" value="ECO:0007669"/>
    <property type="project" value="UniProtKB-KW"/>
</dbReference>
<reference evidence="3" key="1">
    <citation type="journal article" date="2013" name="Proc. Natl. Acad. Sci. U.S.A.">
        <title>Improving the coverage of the cyanobacterial phylum using diversity-driven genome sequencing.</title>
        <authorList>
            <person name="Shih P.M."/>
            <person name="Wu D."/>
            <person name="Latifi A."/>
            <person name="Axen S.D."/>
            <person name="Fewer D.P."/>
            <person name="Talla E."/>
            <person name="Calteau A."/>
            <person name="Cai F."/>
            <person name="Tandeau de Marsac N."/>
            <person name="Rippka R."/>
            <person name="Herdman M."/>
            <person name="Sivonen K."/>
            <person name="Coursin T."/>
            <person name="Laurent T."/>
            <person name="Goodwin L."/>
            <person name="Nolan M."/>
            <person name="Davenport K.W."/>
            <person name="Han C.S."/>
            <person name="Rubin E.M."/>
            <person name="Eisen J.A."/>
            <person name="Woyke T."/>
            <person name="Gugger M."/>
            <person name="Kerfeld C.A."/>
        </authorList>
    </citation>
    <scope>NUCLEOTIDE SEQUENCE [LARGE SCALE GENOMIC DNA]</scope>
    <source>
        <strain evidence="3">ATCC 29140 / PCC 7202</strain>
    </source>
</reference>
<dbReference type="PANTHER" id="PTHR43666:SF1">
    <property type="entry name" value="CONSERVED PROTEIN"/>
    <property type="match status" value="1"/>
</dbReference>
<evidence type="ECO:0000313" key="2">
    <source>
        <dbReference type="EMBL" id="AFZ46236.1"/>
    </source>
</evidence>
<dbReference type="Proteomes" id="UP000010483">
    <property type="component" value="Chromosome"/>
</dbReference>
<proteinExistence type="predicted"/>